<evidence type="ECO:0000256" key="4">
    <source>
        <dbReference type="HAMAP-Rule" id="MF_00528"/>
    </source>
</evidence>
<dbReference type="InterPro" id="IPR029001">
    <property type="entry name" value="ITPase-like_fam"/>
</dbReference>
<dbReference type="PANTHER" id="PTHR43213">
    <property type="entry name" value="BIFUNCTIONAL DTTP/UTP PYROPHOSPHATASE/METHYLTRANSFERASE PROTEIN-RELATED"/>
    <property type="match status" value="1"/>
</dbReference>
<dbReference type="Pfam" id="PF02545">
    <property type="entry name" value="Maf"/>
    <property type="match status" value="1"/>
</dbReference>
<evidence type="ECO:0000313" key="6">
    <source>
        <dbReference type="Proteomes" id="UP001526430"/>
    </source>
</evidence>
<dbReference type="Proteomes" id="UP001526430">
    <property type="component" value="Unassembled WGS sequence"/>
</dbReference>
<organism evidence="5 6">
    <name type="scientific">Sabulicella glaciei</name>
    <dbReference type="NCBI Taxonomy" id="2984948"/>
    <lineage>
        <taxon>Bacteria</taxon>
        <taxon>Pseudomonadati</taxon>
        <taxon>Pseudomonadota</taxon>
        <taxon>Alphaproteobacteria</taxon>
        <taxon>Acetobacterales</taxon>
        <taxon>Acetobacteraceae</taxon>
        <taxon>Sabulicella</taxon>
    </lineage>
</organism>
<dbReference type="EMBL" id="JAPFQI010000027">
    <property type="protein sequence ID" value="MCW8088113.1"/>
    <property type="molecule type" value="Genomic_DNA"/>
</dbReference>
<dbReference type="RefSeq" id="WP_301592317.1">
    <property type="nucleotide sequence ID" value="NZ_JAPFQI010000027.1"/>
</dbReference>
<dbReference type="PANTHER" id="PTHR43213:SF5">
    <property type="entry name" value="BIFUNCTIONAL DTTP_UTP PYROPHOSPHATASE_METHYLTRANSFERASE PROTEIN-RELATED"/>
    <property type="match status" value="1"/>
</dbReference>
<keyword evidence="4" id="KW-0963">Cytoplasm</keyword>
<dbReference type="EC" id="3.6.1.9" evidence="4"/>
<gene>
    <name evidence="5" type="ORF">OF850_21185</name>
</gene>
<comment type="similarity">
    <text evidence="4">Belongs to the Maf family.</text>
</comment>
<dbReference type="SUPFAM" id="SSF52972">
    <property type="entry name" value="ITPase-like"/>
    <property type="match status" value="1"/>
</dbReference>
<dbReference type="PIRSF" id="PIRSF006305">
    <property type="entry name" value="Maf"/>
    <property type="match status" value="1"/>
</dbReference>
<evidence type="ECO:0000256" key="1">
    <source>
        <dbReference type="ARBA" id="ARBA00001968"/>
    </source>
</evidence>
<comment type="catalytic activity">
    <reaction evidence="4">
        <text>a 2'-deoxyribonucleoside 5'-triphosphate + H2O = a 2'-deoxyribonucleoside 5'-phosphate + diphosphate + H(+)</text>
        <dbReference type="Rhea" id="RHEA:44644"/>
        <dbReference type="ChEBI" id="CHEBI:15377"/>
        <dbReference type="ChEBI" id="CHEBI:15378"/>
        <dbReference type="ChEBI" id="CHEBI:33019"/>
        <dbReference type="ChEBI" id="CHEBI:61560"/>
        <dbReference type="ChEBI" id="CHEBI:65317"/>
        <dbReference type="EC" id="3.6.1.9"/>
    </reaction>
</comment>
<comment type="cofactor">
    <cofactor evidence="1 4">
        <name>a divalent metal cation</name>
        <dbReference type="ChEBI" id="CHEBI:60240"/>
    </cofactor>
</comment>
<dbReference type="InterPro" id="IPR003697">
    <property type="entry name" value="Maf-like"/>
</dbReference>
<feature type="active site" description="Proton acceptor" evidence="4">
    <location>
        <position position="74"/>
    </location>
</feature>
<comment type="subcellular location">
    <subcellularLocation>
        <location evidence="4">Cytoplasm</location>
    </subcellularLocation>
</comment>
<protein>
    <recommendedName>
        <fullName evidence="4">Nucleoside triphosphate pyrophosphatase</fullName>
        <ecNumber evidence="4">3.6.1.9</ecNumber>
    </recommendedName>
    <alternativeName>
        <fullName evidence="4">Nucleotide pyrophosphatase</fullName>
        <shortName evidence="4">Nucleotide PPase</shortName>
    </alternativeName>
</protein>
<accession>A0ABT3P113</accession>
<sequence>MRLILASQSAARRHMLEAAGLRFEALPAAVDEEAIKEGAQAEKIPPADAATLLADAKAARIARKHPDAVVIGADQLLVCGGEWFSKPEDLQAARRQLLRLRGHRHELVTAAVVWRNGERAWHHVATPRLVMRDFSEAYLDAYLAREAEHVTRSVGAYRIEGPGIGLMRDVQGDHWAILGMPLLPLLHYLRDSGVIEA</sequence>
<comment type="catalytic activity">
    <reaction evidence="4">
        <text>a ribonucleoside 5'-triphosphate + H2O = a ribonucleoside 5'-phosphate + diphosphate + H(+)</text>
        <dbReference type="Rhea" id="RHEA:23996"/>
        <dbReference type="ChEBI" id="CHEBI:15377"/>
        <dbReference type="ChEBI" id="CHEBI:15378"/>
        <dbReference type="ChEBI" id="CHEBI:33019"/>
        <dbReference type="ChEBI" id="CHEBI:58043"/>
        <dbReference type="ChEBI" id="CHEBI:61557"/>
        <dbReference type="EC" id="3.6.1.9"/>
    </reaction>
</comment>
<comment type="caution">
    <text evidence="4">Lacks conserved residue(s) required for the propagation of feature annotation.</text>
</comment>
<reference evidence="5 6" key="1">
    <citation type="submission" date="2022-10" db="EMBL/GenBank/DDBJ databases">
        <title>Roseococcus glaciei nov., sp. nov., isolated from glacier.</title>
        <authorList>
            <person name="Liu Q."/>
            <person name="Xin Y.-H."/>
        </authorList>
    </citation>
    <scope>NUCLEOTIDE SEQUENCE [LARGE SCALE GENOMIC DNA]</scope>
    <source>
        <strain evidence="5 6">MDT2-1-1</strain>
    </source>
</reference>
<dbReference type="CDD" id="cd00555">
    <property type="entry name" value="Maf"/>
    <property type="match status" value="1"/>
</dbReference>
<evidence type="ECO:0000256" key="3">
    <source>
        <dbReference type="ARBA" id="ARBA00023080"/>
    </source>
</evidence>
<evidence type="ECO:0000313" key="5">
    <source>
        <dbReference type="EMBL" id="MCW8088113.1"/>
    </source>
</evidence>
<keyword evidence="6" id="KW-1185">Reference proteome</keyword>
<proteinExistence type="inferred from homology"/>
<comment type="function">
    <text evidence="4">Nucleoside triphosphate pyrophosphatase. May have a dual role in cell division arrest and in preventing the incorporation of modified nucleotides into cellular nucleic acids.</text>
</comment>
<keyword evidence="2 4" id="KW-0378">Hydrolase</keyword>
<keyword evidence="3 4" id="KW-0546">Nucleotide metabolism</keyword>
<evidence type="ECO:0000256" key="2">
    <source>
        <dbReference type="ARBA" id="ARBA00022801"/>
    </source>
</evidence>
<dbReference type="HAMAP" id="MF_00528">
    <property type="entry name" value="Maf"/>
    <property type="match status" value="1"/>
</dbReference>
<comment type="caution">
    <text evidence="5">The sequence shown here is derived from an EMBL/GenBank/DDBJ whole genome shotgun (WGS) entry which is preliminary data.</text>
</comment>
<name>A0ABT3P113_9PROT</name>
<dbReference type="Gene3D" id="3.90.950.10">
    <property type="match status" value="1"/>
</dbReference>